<evidence type="ECO:0000256" key="9">
    <source>
        <dbReference type="ARBA" id="ARBA00022909"/>
    </source>
</evidence>
<keyword evidence="6" id="KW-0547">Nucleotide-binding</keyword>
<dbReference type="GO" id="GO:0016301">
    <property type="term" value="F:kinase activity"/>
    <property type="evidence" value="ECO:0007669"/>
    <property type="project" value="UniProtKB-KW"/>
</dbReference>
<dbReference type="GO" id="GO:0046656">
    <property type="term" value="P:folic acid biosynthetic process"/>
    <property type="evidence" value="ECO:0007669"/>
    <property type="project" value="UniProtKB-KW"/>
</dbReference>
<evidence type="ECO:0000313" key="14">
    <source>
        <dbReference type="EMBL" id="ARP87598.1"/>
    </source>
</evidence>
<evidence type="ECO:0000256" key="5">
    <source>
        <dbReference type="ARBA" id="ARBA00022679"/>
    </source>
</evidence>
<dbReference type="InterPro" id="IPR035907">
    <property type="entry name" value="Hppk_sf"/>
</dbReference>
<dbReference type="Proteomes" id="UP000194139">
    <property type="component" value="Chromosome"/>
</dbReference>
<keyword evidence="7 14" id="KW-0418">Kinase</keyword>
<dbReference type="PROSITE" id="PS00794">
    <property type="entry name" value="HPPK"/>
    <property type="match status" value="1"/>
</dbReference>
<dbReference type="EC" id="2.7.6.3" evidence="3"/>
<evidence type="ECO:0000259" key="13">
    <source>
        <dbReference type="PROSITE" id="PS00794"/>
    </source>
</evidence>
<evidence type="ECO:0000256" key="4">
    <source>
        <dbReference type="ARBA" id="ARBA00016218"/>
    </source>
</evidence>
<dbReference type="GO" id="GO:0003848">
    <property type="term" value="F:2-amino-4-hydroxy-6-hydroxymethyldihydropteridine diphosphokinase activity"/>
    <property type="evidence" value="ECO:0007669"/>
    <property type="project" value="UniProtKB-EC"/>
</dbReference>
<dbReference type="GO" id="GO:0046654">
    <property type="term" value="P:tetrahydrofolate biosynthetic process"/>
    <property type="evidence" value="ECO:0007669"/>
    <property type="project" value="UniProtKB-UniPathway"/>
</dbReference>
<keyword evidence="15" id="KW-1185">Reference proteome</keyword>
<dbReference type="SUPFAM" id="SSF55083">
    <property type="entry name" value="6-hydroxymethyl-7,8-dihydropterin pyrophosphokinase, HPPK"/>
    <property type="match status" value="1"/>
</dbReference>
<dbReference type="InterPro" id="IPR000550">
    <property type="entry name" value="Hppk"/>
</dbReference>
<dbReference type="Gene3D" id="3.30.70.560">
    <property type="entry name" value="7,8-Dihydro-6-hydroxymethylpterin-pyrophosphokinase HPPK"/>
    <property type="match status" value="1"/>
</dbReference>
<dbReference type="NCBIfam" id="TIGR01498">
    <property type="entry name" value="folK"/>
    <property type="match status" value="1"/>
</dbReference>
<reference evidence="14 15" key="1">
    <citation type="submission" date="2017-05" db="EMBL/GenBank/DDBJ databases">
        <title>Complete and WGS of Bordetella genogroups.</title>
        <authorList>
            <person name="Spilker T."/>
            <person name="LiPuma J."/>
        </authorList>
    </citation>
    <scope>NUCLEOTIDE SEQUENCE [LARGE SCALE GENOMIC DNA]</scope>
    <source>
        <strain evidence="14 15">AU17164</strain>
    </source>
</reference>
<proteinExistence type="inferred from homology"/>
<evidence type="ECO:0000256" key="6">
    <source>
        <dbReference type="ARBA" id="ARBA00022741"/>
    </source>
</evidence>
<comment type="pathway">
    <text evidence="1">Cofactor biosynthesis; tetrahydrofolate biosynthesis; 2-amino-4-hydroxy-6-hydroxymethyl-7,8-dihydropteridine diphosphate from 7,8-dihydroneopterin triphosphate: step 4/4.</text>
</comment>
<evidence type="ECO:0000256" key="2">
    <source>
        <dbReference type="ARBA" id="ARBA00005810"/>
    </source>
</evidence>
<keyword evidence="8" id="KW-0067">ATP-binding</keyword>
<keyword evidence="5" id="KW-0808">Transferase</keyword>
<dbReference type="CDD" id="cd00483">
    <property type="entry name" value="HPPK"/>
    <property type="match status" value="1"/>
</dbReference>
<evidence type="ECO:0000256" key="11">
    <source>
        <dbReference type="ARBA" id="ARBA00029766"/>
    </source>
</evidence>
<dbReference type="GO" id="GO:0005524">
    <property type="term" value="F:ATP binding"/>
    <property type="evidence" value="ECO:0007669"/>
    <property type="project" value="UniProtKB-KW"/>
</dbReference>
<dbReference type="UniPathway" id="UPA00077">
    <property type="reaction ID" value="UER00155"/>
</dbReference>
<dbReference type="AlphaFoldDB" id="A0A1W6Z2M7"/>
<sequence>MAATAYLGLGSNLGDSAAQLRAAVQELRATAGVLACETSPFYRSDPVDAAGPDFVNAVARIETTLEPLALLDALQAIELAHGRMRPYRNAPRTLDIDLLLYDALRLSSPRLTLPHPRMRERAFVLMPLRDLAPDLRLDGKTLDELLACCAGQSIERLPE</sequence>
<protein>
    <recommendedName>
        <fullName evidence="4">2-amino-4-hydroxy-6-hydroxymethyldihydropteridine pyrophosphokinase</fullName>
        <ecNumber evidence="3">2.7.6.3</ecNumber>
    </recommendedName>
    <alternativeName>
        <fullName evidence="11">6-hydroxymethyl-7,8-dihydropterin pyrophosphokinase</fullName>
    </alternativeName>
    <alternativeName>
        <fullName evidence="12">7,8-dihydro-6-hydroxymethylpterin-pyrophosphokinase</fullName>
    </alternativeName>
</protein>
<comment type="similarity">
    <text evidence="2">Belongs to the HPPK family.</text>
</comment>
<evidence type="ECO:0000256" key="3">
    <source>
        <dbReference type="ARBA" id="ARBA00013253"/>
    </source>
</evidence>
<evidence type="ECO:0000256" key="7">
    <source>
        <dbReference type="ARBA" id="ARBA00022777"/>
    </source>
</evidence>
<feature type="domain" description="7,8-dihydro-6-hydroxymethylpterin-pyrophosphokinase" evidence="13">
    <location>
        <begin position="88"/>
        <end position="99"/>
    </location>
</feature>
<dbReference type="PANTHER" id="PTHR43071">
    <property type="entry name" value="2-AMINO-4-HYDROXY-6-HYDROXYMETHYLDIHYDROPTERIDINE PYROPHOSPHOKINASE"/>
    <property type="match status" value="1"/>
</dbReference>
<dbReference type="EMBL" id="CP021109">
    <property type="protein sequence ID" value="ARP87598.1"/>
    <property type="molecule type" value="Genomic_DNA"/>
</dbReference>
<accession>A0A1W6Z2M7</accession>
<evidence type="ECO:0000256" key="12">
    <source>
        <dbReference type="ARBA" id="ARBA00033413"/>
    </source>
</evidence>
<organism evidence="14 15">
    <name type="scientific">Bordetella genomosp. 9</name>
    <dbReference type="NCBI Taxonomy" id="1416803"/>
    <lineage>
        <taxon>Bacteria</taxon>
        <taxon>Pseudomonadati</taxon>
        <taxon>Pseudomonadota</taxon>
        <taxon>Betaproteobacteria</taxon>
        <taxon>Burkholderiales</taxon>
        <taxon>Alcaligenaceae</taxon>
        <taxon>Bordetella</taxon>
    </lineage>
</organism>
<keyword evidence="9" id="KW-0289">Folate biosynthesis</keyword>
<gene>
    <name evidence="14" type="ORF">CAL13_16345</name>
</gene>
<evidence type="ECO:0000256" key="8">
    <source>
        <dbReference type="ARBA" id="ARBA00022840"/>
    </source>
</evidence>
<name>A0A1W6Z2M7_9BORD</name>
<dbReference type="Pfam" id="PF01288">
    <property type="entry name" value="HPPK"/>
    <property type="match status" value="1"/>
</dbReference>
<dbReference type="RefSeq" id="WP_086072965.1">
    <property type="nucleotide sequence ID" value="NZ_CP021109.1"/>
</dbReference>
<comment type="function">
    <text evidence="10">Catalyzes the transfer of pyrophosphate from adenosine triphosphate (ATP) to 6-hydroxymethyl-7,8-dihydropterin, an enzymatic step in folate biosynthesis pathway.</text>
</comment>
<evidence type="ECO:0000313" key="15">
    <source>
        <dbReference type="Proteomes" id="UP000194139"/>
    </source>
</evidence>
<evidence type="ECO:0000256" key="10">
    <source>
        <dbReference type="ARBA" id="ARBA00029409"/>
    </source>
</evidence>
<dbReference type="PANTHER" id="PTHR43071:SF1">
    <property type="entry name" value="2-AMINO-4-HYDROXY-6-HYDROXYMETHYLDIHYDROPTERIDINE PYROPHOSPHOKINASE"/>
    <property type="match status" value="1"/>
</dbReference>
<evidence type="ECO:0000256" key="1">
    <source>
        <dbReference type="ARBA" id="ARBA00005051"/>
    </source>
</evidence>